<dbReference type="EMBL" id="JAYGHT010000016">
    <property type="protein sequence ID" value="MEA5518820.1"/>
    <property type="molecule type" value="Genomic_DNA"/>
</dbReference>
<feature type="transmembrane region" description="Helical" evidence="1">
    <location>
        <begin position="6"/>
        <end position="25"/>
    </location>
</feature>
<protein>
    <submittedName>
        <fullName evidence="2">Uncharacterized protein</fullName>
    </submittedName>
</protein>
<name>A0ABU5TVT8_9CYAN</name>
<accession>A0ABU5TVT8</accession>
<evidence type="ECO:0000256" key="1">
    <source>
        <dbReference type="SAM" id="Phobius"/>
    </source>
</evidence>
<proteinExistence type="predicted"/>
<keyword evidence="1" id="KW-1133">Transmembrane helix</keyword>
<keyword evidence="1" id="KW-0812">Transmembrane</keyword>
<evidence type="ECO:0000313" key="2">
    <source>
        <dbReference type="EMBL" id="MEA5518820.1"/>
    </source>
</evidence>
<keyword evidence="1" id="KW-0472">Membrane</keyword>
<keyword evidence="3" id="KW-1185">Reference proteome</keyword>
<evidence type="ECO:0000313" key="3">
    <source>
        <dbReference type="Proteomes" id="UP001301728"/>
    </source>
</evidence>
<comment type="caution">
    <text evidence="2">The sequence shown here is derived from an EMBL/GenBank/DDBJ whole genome shotgun (WGS) entry which is preliminary data.</text>
</comment>
<dbReference type="RefSeq" id="WP_323217689.1">
    <property type="nucleotide sequence ID" value="NZ_JAYGHT010000016.1"/>
</dbReference>
<sequence>MKPQTIIQMLVAVAVLGVAAAVVFFRPQSQYQTVMASRDPDVPVSENWEVKEVVNGTTLKASKS</sequence>
<organism evidence="2 3">
    <name type="scientific">Limnoraphis robusta CCNP1315</name>
    <dbReference type="NCBI Taxonomy" id="3110306"/>
    <lineage>
        <taxon>Bacteria</taxon>
        <taxon>Bacillati</taxon>
        <taxon>Cyanobacteriota</taxon>
        <taxon>Cyanophyceae</taxon>
        <taxon>Oscillatoriophycideae</taxon>
        <taxon>Oscillatoriales</taxon>
        <taxon>Sirenicapillariaceae</taxon>
        <taxon>Limnoraphis</taxon>
    </lineage>
</organism>
<gene>
    <name evidence="2" type="ORF">VB854_07650</name>
</gene>
<reference evidence="2 3" key="1">
    <citation type="submission" date="2023-12" db="EMBL/GenBank/DDBJ databases">
        <title>Baltic Sea Cyanobacteria.</title>
        <authorList>
            <person name="Delbaje E."/>
            <person name="Fewer D.P."/>
            <person name="Shishido T.K."/>
        </authorList>
    </citation>
    <scope>NUCLEOTIDE SEQUENCE [LARGE SCALE GENOMIC DNA]</scope>
    <source>
        <strain evidence="2 3">CCNP 1315</strain>
    </source>
</reference>
<dbReference type="Proteomes" id="UP001301728">
    <property type="component" value="Unassembled WGS sequence"/>
</dbReference>